<dbReference type="Pfam" id="PF13679">
    <property type="entry name" value="Methyltransf_32"/>
    <property type="match status" value="1"/>
</dbReference>
<dbReference type="InterPro" id="IPR029063">
    <property type="entry name" value="SAM-dependent_MTases_sf"/>
</dbReference>
<evidence type="ECO:0000259" key="1">
    <source>
        <dbReference type="Pfam" id="PF13679"/>
    </source>
</evidence>
<dbReference type="AlphaFoldDB" id="A0A6B2LBY7"/>
<dbReference type="SUPFAM" id="SSF53335">
    <property type="entry name" value="S-adenosyl-L-methionine-dependent methyltransferases"/>
    <property type="match status" value="1"/>
</dbReference>
<protein>
    <recommendedName>
        <fullName evidence="1">Methyltransferase domain-containing protein</fullName>
    </recommendedName>
</protein>
<sequence>MNEEYLPTSSIGKVRRIDYIAQNYYRSEGETPGKGHPYIGAWLKAGFMKTIRGDVNFSSFLNHTNLSKELTESYGVYLQVVKVLEKGGLDGGRPLVFFDMCSGKGYLSCLLSFMFPEATIYQVDYNKHIKLDHLKSLKNVTFHRLDIFNSGMKDWIKERTQGKVGFVLGIHLCGELSPRLISFFDEIEDVRALLLCPCCISKKNTVMLQTARDLSINNYDLWTMELYYTIKSDCSKRIGKDQYIDSEKNHFIGATKLKQTDTTTRTPGSPSLESAIKNKYCKYLQN</sequence>
<evidence type="ECO:0000313" key="2">
    <source>
        <dbReference type="EMBL" id="NDV34602.1"/>
    </source>
</evidence>
<organism evidence="2">
    <name type="scientific">Arcella intermedia</name>
    <dbReference type="NCBI Taxonomy" id="1963864"/>
    <lineage>
        <taxon>Eukaryota</taxon>
        <taxon>Amoebozoa</taxon>
        <taxon>Tubulinea</taxon>
        <taxon>Elardia</taxon>
        <taxon>Arcellinida</taxon>
        <taxon>Sphaerothecina</taxon>
        <taxon>Arcellidae</taxon>
        <taxon>Arcella</taxon>
    </lineage>
</organism>
<name>A0A6B2LBY7_9EUKA</name>
<dbReference type="InterPro" id="IPR025714">
    <property type="entry name" value="Methyltranfer_dom"/>
</dbReference>
<dbReference type="EMBL" id="GIBP01005633">
    <property type="protein sequence ID" value="NDV34602.1"/>
    <property type="molecule type" value="Transcribed_RNA"/>
</dbReference>
<reference evidence="2" key="1">
    <citation type="journal article" date="2020" name="J. Eukaryot. Microbiol.">
        <title>De novo Sequencing, Assembly and Annotation of the Transcriptome for the Free-Living Testate Amoeba Arcella intermedia.</title>
        <authorList>
            <person name="Ribeiro G.M."/>
            <person name="Porfirio-Sousa A.L."/>
            <person name="Maurer-Alcala X.X."/>
            <person name="Katz L.A."/>
            <person name="Lahr D.J.G."/>
        </authorList>
    </citation>
    <scope>NUCLEOTIDE SEQUENCE</scope>
</reference>
<proteinExistence type="predicted"/>
<accession>A0A6B2LBY7</accession>
<feature type="domain" description="Methyltransferase" evidence="1">
    <location>
        <begin position="80"/>
        <end position="201"/>
    </location>
</feature>